<keyword evidence="2" id="KW-0472">Membrane</keyword>
<dbReference type="EMBL" id="PDEA01000001">
    <property type="protein sequence ID" value="PEH90633.1"/>
    <property type="molecule type" value="Genomic_DNA"/>
</dbReference>
<accession>A0A2A7UZE9</accession>
<proteinExistence type="predicted"/>
<sequence length="65" mass="7426">MSFWVFLLWMALGIVLAVLLARYIPLRRPARARLKLRHQRLRYLQPYAPTPPPAPAASEKGPACD</sequence>
<dbReference type="GeneID" id="80802985"/>
<evidence type="ECO:0000256" key="1">
    <source>
        <dbReference type="SAM" id="MobiDB-lite"/>
    </source>
</evidence>
<evidence type="ECO:0008006" key="5">
    <source>
        <dbReference type="Google" id="ProtNLM"/>
    </source>
</evidence>
<dbReference type="Proteomes" id="UP000220246">
    <property type="component" value="Unassembled WGS sequence"/>
</dbReference>
<feature type="transmembrane region" description="Helical" evidence="2">
    <location>
        <begin position="6"/>
        <end position="25"/>
    </location>
</feature>
<keyword evidence="2" id="KW-0812">Transmembrane</keyword>
<evidence type="ECO:0000256" key="2">
    <source>
        <dbReference type="SAM" id="Phobius"/>
    </source>
</evidence>
<dbReference type="STRING" id="1219032.GCA_001515545_02179"/>
<organism evidence="3 4">
    <name type="scientific">Comamonas terrigena</name>
    <dbReference type="NCBI Taxonomy" id="32013"/>
    <lineage>
        <taxon>Bacteria</taxon>
        <taxon>Pseudomonadati</taxon>
        <taxon>Pseudomonadota</taxon>
        <taxon>Betaproteobacteria</taxon>
        <taxon>Burkholderiales</taxon>
        <taxon>Comamonadaceae</taxon>
        <taxon>Comamonas</taxon>
    </lineage>
</organism>
<reference evidence="4" key="1">
    <citation type="submission" date="2017-09" db="EMBL/GenBank/DDBJ databases">
        <title>FDA dAtabase for Regulatory Grade micrObial Sequences (FDA-ARGOS): Supporting development and validation of Infectious Disease Dx tests.</title>
        <authorList>
            <person name="Minogue T."/>
            <person name="Wolcott M."/>
            <person name="Wasieloski L."/>
            <person name="Aguilar W."/>
            <person name="Moore D."/>
            <person name="Tallon L."/>
            <person name="Sadzewicz L."/>
            <person name="Ott S."/>
            <person name="Zhao X."/>
            <person name="Nagaraj S."/>
            <person name="Vavikolanu K."/>
            <person name="Aluvathingal J."/>
            <person name="Nadendla S."/>
            <person name="Sichtig H."/>
        </authorList>
    </citation>
    <scope>NUCLEOTIDE SEQUENCE [LARGE SCALE GENOMIC DNA]</scope>
    <source>
        <strain evidence="4">FDAARGOS_394</strain>
    </source>
</reference>
<evidence type="ECO:0000313" key="3">
    <source>
        <dbReference type="EMBL" id="PEH90633.1"/>
    </source>
</evidence>
<name>A0A2A7UZE9_COMTR</name>
<protein>
    <recommendedName>
        <fullName evidence="5">Cellulose biosynthesis protein BcsF</fullName>
    </recommendedName>
</protein>
<comment type="caution">
    <text evidence="3">The sequence shown here is derived from an EMBL/GenBank/DDBJ whole genome shotgun (WGS) entry which is preliminary data.</text>
</comment>
<keyword evidence="2" id="KW-1133">Transmembrane helix</keyword>
<dbReference type="AlphaFoldDB" id="A0A2A7UZE9"/>
<gene>
    <name evidence="3" type="ORF">CRM82_20340</name>
</gene>
<evidence type="ECO:0000313" key="4">
    <source>
        <dbReference type="Proteomes" id="UP000220246"/>
    </source>
</evidence>
<dbReference type="RefSeq" id="WP_066537522.1">
    <property type="nucleotide sequence ID" value="NZ_DALZSI010000023.1"/>
</dbReference>
<feature type="region of interest" description="Disordered" evidence="1">
    <location>
        <begin position="45"/>
        <end position="65"/>
    </location>
</feature>
<keyword evidence="4" id="KW-1185">Reference proteome</keyword>